<dbReference type="PANTHER" id="PTHR37549:SF1">
    <property type="entry name" value="LIPOPROTEIN LPRI"/>
    <property type="match status" value="1"/>
</dbReference>
<dbReference type="PATRIC" id="fig|363754.4.peg.1393"/>
<dbReference type="GO" id="GO:0005576">
    <property type="term" value="C:extracellular region"/>
    <property type="evidence" value="ECO:0007669"/>
    <property type="project" value="TreeGrafter"/>
</dbReference>
<dbReference type="STRING" id="363754.RHSP_23752"/>
<keyword evidence="1" id="KW-0732">Signal</keyword>
<name>N6U8A8_9HYPH</name>
<keyword evidence="3" id="KW-1185">Reference proteome</keyword>
<gene>
    <name evidence="2" type="ORF">RHSP_23752</name>
</gene>
<feature type="chain" id="PRO_5004125980" description="Lysozyme inhibitor LprI N-terminal domain-containing protein" evidence="1">
    <location>
        <begin position="23"/>
        <end position="209"/>
    </location>
</feature>
<evidence type="ECO:0000313" key="3">
    <source>
        <dbReference type="Proteomes" id="UP000012429"/>
    </source>
</evidence>
<proteinExistence type="predicted"/>
<evidence type="ECO:0008006" key="4">
    <source>
        <dbReference type="Google" id="ProtNLM"/>
    </source>
</evidence>
<dbReference type="EMBL" id="AQHN01000013">
    <property type="protein sequence ID" value="ENN88809.1"/>
    <property type="molecule type" value="Genomic_DNA"/>
</dbReference>
<dbReference type="OrthoDB" id="8397537at2"/>
<reference evidence="2 3" key="1">
    <citation type="journal article" date="2012" name="BMC Genomics">
        <title>Genomic basis of broad host range and environmental adaptability of Rhizobium tropici CIAT 899 and Rhizobium sp. PRF 81 which are used in inoculants for common bean (Phaseolus vulgaris L.).</title>
        <authorList>
            <person name="Ormeno-Orrillo E."/>
            <person name="Menna P."/>
            <person name="Almeida L.G."/>
            <person name="Ollero F.J."/>
            <person name="Nicolas M.F."/>
            <person name="Pains Rodrigues E."/>
            <person name="Shigueyoshi Nakatani A."/>
            <person name="Silva Batista J.S."/>
            <person name="Oliveira Chueire L.M."/>
            <person name="Souza R.C."/>
            <person name="Ribeiro Vasconcelos A.T."/>
            <person name="Megias M."/>
            <person name="Hungria M."/>
            <person name="Martinez-Romero E."/>
        </authorList>
    </citation>
    <scope>NUCLEOTIDE SEQUENCE [LARGE SCALE GENOMIC DNA]</scope>
    <source>
        <strain evidence="2 3">PRF 81</strain>
    </source>
</reference>
<protein>
    <recommendedName>
        <fullName evidence="4">Lysozyme inhibitor LprI N-terminal domain-containing protein</fullName>
    </recommendedName>
</protein>
<feature type="signal peptide" evidence="1">
    <location>
        <begin position="1"/>
        <end position="22"/>
    </location>
</feature>
<dbReference type="InterPro" id="IPR052755">
    <property type="entry name" value="Lysozyme_Inhibitor_LprI"/>
</dbReference>
<organism evidence="2 3">
    <name type="scientific">Rhizobium freirei PRF 81</name>
    <dbReference type="NCBI Taxonomy" id="363754"/>
    <lineage>
        <taxon>Bacteria</taxon>
        <taxon>Pseudomonadati</taxon>
        <taxon>Pseudomonadota</taxon>
        <taxon>Alphaproteobacteria</taxon>
        <taxon>Hyphomicrobiales</taxon>
        <taxon>Rhizobiaceae</taxon>
        <taxon>Rhizobium/Agrobacterium group</taxon>
        <taxon>Rhizobium</taxon>
    </lineage>
</organism>
<sequence>MTIPKLALATVIGSLFALPTMAAGIDCAKAASTSDHLICADQTLRTRDVIMSNLYAAAVKEDADKIKQRQQRWVKSLQSCTDAACVRQAYDDQIGFLMTTKGGRRVSINLTAENANGNEGDLSIFGPIDGLAAVSLASSFVGPGGVDAGDVNADNVSGVIPLKEGHGKLSADNCSIGFDRLNAQTWRVSQSGACQFANGVTMQGIYRRQ</sequence>
<comment type="caution">
    <text evidence="2">The sequence shown here is derived from an EMBL/GenBank/DDBJ whole genome shotgun (WGS) entry which is preliminary data.</text>
</comment>
<evidence type="ECO:0000256" key="1">
    <source>
        <dbReference type="SAM" id="SignalP"/>
    </source>
</evidence>
<dbReference type="PANTHER" id="PTHR37549">
    <property type="entry name" value="LIPOPROTEIN LPRI"/>
    <property type="match status" value="1"/>
</dbReference>
<dbReference type="Proteomes" id="UP000012429">
    <property type="component" value="Unassembled WGS sequence"/>
</dbReference>
<evidence type="ECO:0000313" key="2">
    <source>
        <dbReference type="EMBL" id="ENN88809.1"/>
    </source>
</evidence>
<dbReference type="RefSeq" id="WP_004110903.1">
    <property type="nucleotide sequence ID" value="NZ_AQHN01000013.1"/>
</dbReference>
<accession>N6U8A8</accession>
<dbReference type="AlphaFoldDB" id="N6U8A8"/>